<evidence type="ECO:0000313" key="7">
    <source>
        <dbReference type="Proteomes" id="UP000285575"/>
    </source>
</evidence>
<protein>
    <recommendedName>
        <fullName evidence="5">Dockerin domain-containing protein</fullName>
    </recommendedName>
</protein>
<keyword evidence="7" id="KW-1185">Reference proteome</keyword>
<sequence length="894" mass="95710">MPLPKLTSAGCVTAALRTRRLPVALACASACAAFFTAAPALAAVTVTVVEQGASTTVLRIKVDPPKFETVDTPAGSFSRFSLRESNVGGVASDGRSLPELPATGVTLALPVDLRDAPVVSVLPEGTLRRITARVYPTQAPETGQVQNQGLPDFEFNPEVYNRGKRDPGAALGRNALFKGDANLETLRFSPYGYDPGQGLVSWHDSYLVTVRHAGSDCFLIDNLRDIKQAGAYDDVDRFIERLPLPGLRFAANQLQLQRVCAPSLTPQFVGGARFLIITHPNFVVAANTLKAHKDALGIQTRVVTTLEITGGSSNTASATQIRNWLSNHWNTSIIRPKWVLLMGDAEWVPTHYDQPNSWDSARNAGDIWFGQFLPGATATTVPPFGIGRFPVDTLAQAQTIVSKVVAFETAPPTDAVFGQDFYSRLTFASYFQGAGTTDERWFAETSEVVRNHAVGLGYGVQRIYKASASANPLSWRGGGAVPAALRKPGFAWDGKTSDIVDAVNKGTALLYHRGHGWWTGWGDPSFSTANLSSVSVTGNQYPVVFSINCASGIFDNETVDLPGNVVSPGYGPSVTGLYWGESFLRKTDGALAVIGDTRSSSTIDNNHLTMGLFDAIFPGLVPSFGPGTAVRRLGDVLNHARSYIAAVDAGTAVNHHPLDVGGARPAVFNLRQELNLYNLLGDPTLKLRTAAPWRFPVVNIRVLQGIAQIKVPQECLNCPPFAPRPELVTVFAFDPETGRSIGRGLVDEEGNAKIDLRGWQGNFWVRVASGDGASQQAALNETDSDDDGVPDSRDNCTHTKNTNQRDSDGDGYGDACDADANNDGIVNSLDLALVRGNFGFRGVTRADLNGDGVVNALDLGLVRQLFATRPGPSAWHAAGTATAMRLPAGEEAKR</sequence>
<dbReference type="GO" id="GO:0000272">
    <property type="term" value="P:polysaccharide catabolic process"/>
    <property type="evidence" value="ECO:0007669"/>
    <property type="project" value="InterPro"/>
</dbReference>
<dbReference type="InterPro" id="IPR029030">
    <property type="entry name" value="Caspase-like_dom_sf"/>
</dbReference>
<evidence type="ECO:0000256" key="3">
    <source>
        <dbReference type="SAM" id="MobiDB-lite"/>
    </source>
</evidence>
<dbReference type="PANTHER" id="PTHR10199">
    <property type="entry name" value="THROMBOSPONDIN"/>
    <property type="match status" value="1"/>
</dbReference>
<dbReference type="GO" id="GO:0007155">
    <property type="term" value="P:cell adhesion"/>
    <property type="evidence" value="ECO:0007669"/>
    <property type="project" value="InterPro"/>
</dbReference>
<dbReference type="Gene3D" id="3.40.50.10390">
    <property type="entry name" value="Gingipain r, domain 1"/>
    <property type="match status" value="1"/>
</dbReference>
<evidence type="ECO:0000256" key="2">
    <source>
        <dbReference type="ARBA" id="ARBA00022837"/>
    </source>
</evidence>
<dbReference type="RefSeq" id="WP_128227280.1">
    <property type="nucleotide sequence ID" value="NZ_SACR01000001.1"/>
</dbReference>
<proteinExistence type="predicted"/>
<dbReference type="Pfam" id="PF01364">
    <property type="entry name" value="Peptidase_C25"/>
    <property type="match status" value="1"/>
</dbReference>
<organism evidence="6 7">
    <name type="scientific">Rubrivivax rivuli</name>
    <dbReference type="NCBI Taxonomy" id="1862385"/>
    <lineage>
        <taxon>Bacteria</taxon>
        <taxon>Pseudomonadati</taxon>
        <taxon>Pseudomonadota</taxon>
        <taxon>Betaproteobacteria</taxon>
        <taxon>Burkholderiales</taxon>
        <taxon>Sphaerotilaceae</taxon>
        <taxon>Rubrivivax</taxon>
    </lineage>
</organism>
<dbReference type="AlphaFoldDB" id="A0A437RSB1"/>
<dbReference type="GO" id="GO:0008234">
    <property type="term" value="F:cysteine-type peptidase activity"/>
    <property type="evidence" value="ECO:0007669"/>
    <property type="project" value="InterPro"/>
</dbReference>
<evidence type="ECO:0000259" key="5">
    <source>
        <dbReference type="PROSITE" id="PS51766"/>
    </source>
</evidence>
<dbReference type="InterPro" id="IPR038490">
    <property type="entry name" value="Gingipain_propep_sf"/>
</dbReference>
<evidence type="ECO:0000256" key="4">
    <source>
        <dbReference type="SAM" id="SignalP"/>
    </source>
</evidence>
<dbReference type="GO" id="GO:0006508">
    <property type="term" value="P:proteolysis"/>
    <property type="evidence" value="ECO:0007669"/>
    <property type="project" value="InterPro"/>
</dbReference>
<dbReference type="Proteomes" id="UP000285575">
    <property type="component" value="Unassembled WGS sequence"/>
</dbReference>
<dbReference type="InterPro" id="IPR028974">
    <property type="entry name" value="TSP_type-3_rpt"/>
</dbReference>
<dbReference type="InterPro" id="IPR003367">
    <property type="entry name" value="Thrombospondin_3-like_rpt"/>
</dbReference>
<dbReference type="InterPro" id="IPR016134">
    <property type="entry name" value="Dockerin_dom"/>
</dbReference>
<dbReference type="PROSITE" id="PS00018">
    <property type="entry name" value="EF_HAND_1"/>
    <property type="match status" value="1"/>
</dbReference>
<dbReference type="PANTHER" id="PTHR10199:SF119">
    <property type="entry name" value="RE20510P"/>
    <property type="match status" value="1"/>
</dbReference>
<dbReference type="SUPFAM" id="SSF103647">
    <property type="entry name" value="TSP type-3 repeat"/>
    <property type="match status" value="1"/>
</dbReference>
<dbReference type="EMBL" id="SACR01000001">
    <property type="protein sequence ID" value="RVU49646.1"/>
    <property type="molecule type" value="Genomic_DNA"/>
</dbReference>
<dbReference type="PROSITE" id="PS51766">
    <property type="entry name" value="DOCKERIN"/>
    <property type="match status" value="1"/>
</dbReference>
<dbReference type="InterPro" id="IPR002105">
    <property type="entry name" value="Dockerin_1_rpt"/>
</dbReference>
<dbReference type="CDD" id="cd14254">
    <property type="entry name" value="Dockerin_II"/>
    <property type="match status" value="1"/>
</dbReference>
<reference evidence="6 7" key="1">
    <citation type="submission" date="2019-01" db="EMBL/GenBank/DDBJ databases">
        <authorList>
            <person name="Chen W.-M."/>
        </authorList>
    </citation>
    <scope>NUCLEOTIDE SEQUENCE [LARGE SCALE GENOMIC DNA]</scope>
    <source>
        <strain evidence="6 7">KYPY4</strain>
    </source>
</reference>
<dbReference type="Gene3D" id="4.10.1080.10">
    <property type="entry name" value="TSP type-3 repeat"/>
    <property type="match status" value="1"/>
</dbReference>
<evidence type="ECO:0000313" key="6">
    <source>
        <dbReference type="EMBL" id="RVU49646.1"/>
    </source>
</evidence>
<accession>A0A437RSB1</accession>
<dbReference type="OrthoDB" id="9153130at2"/>
<dbReference type="Pfam" id="PF00404">
    <property type="entry name" value="Dockerin_1"/>
    <property type="match status" value="1"/>
</dbReference>
<dbReference type="Pfam" id="PF02412">
    <property type="entry name" value="TSP_3"/>
    <property type="match status" value="1"/>
</dbReference>
<dbReference type="InterPro" id="IPR018247">
    <property type="entry name" value="EF_Hand_1_Ca_BS"/>
</dbReference>
<gene>
    <name evidence="6" type="ORF">EOE66_03565</name>
</gene>
<feature type="domain" description="Dockerin" evidence="5">
    <location>
        <begin position="808"/>
        <end position="873"/>
    </location>
</feature>
<comment type="caution">
    <text evidence="6">The sequence shown here is derived from an EMBL/GenBank/DDBJ whole genome shotgun (WGS) entry which is preliminary data.</text>
</comment>
<feature type="region of interest" description="Disordered" evidence="3">
    <location>
        <begin position="774"/>
        <end position="814"/>
    </location>
</feature>
<dbReference type="InterPro" id="IPR001769">
    <property type="entry name" value="Gingipain"/>
</dbReference>
<dbReference type="Gene3D" id="2.60.40.3800">
    <property type="match status" value="1"/>
</dbReference>
<feature type="signal peptide" evidence="4">
    <location>
        <begin position="1"/>
        <end position="42"/>
    </location>
</feature>
<name>A0A437RSB1_9BURK</name>
<feature type="chain" id="PRO_5019211596" description="Dockerin domain-containing protein" evidence="4">
    <location>
        <begin position="43"/>
        <end position="894"/>
    </location>
</feature>
<dbReference type="SUPFAM" id="SSF52129">
    <property type="entry name" value="Caspase-like"/>
    <property type="match status" value="1"/>
</dbReference>
<keyword evidence="2" id="KW-0106">Calcium</keyword>
<dbReference type="GO" id="GO:0004553">
    <property type="term" value="F:hydrolase activity, hydrolyzing O-glycosyl compounds"/>
    <property type="evidence" value="ECO:0007669"/>
    <property type="project" value="InterPro"/>
</dbReference>
<dbReference type="Gene3D" id="3.40.50.1460">
    <property type="match status" value="1"/>
</dbReference>
<dbReference type="GO" id="GO:0005509">
    <property type="term" value="F:calcium ion binding"/>
    <property type="evidence" value="ECO:0007669"/>
    <property type="project" value="InterPro"/>
</dbReference>
<dbReference type="InterPro" id="IPR029031">
    <property type="entry name" value="Gingipain_N_sf"/>
</dbReference>
<evidence type="ECO:0000256" key="1">
    <source>
        <dbReference type="ARBA" id="ARBA00022729"/>
    </source>
</evidence>
<keyword evidence="1 4" id="KW-0732">Signal</keyword>
<feature type="compositionally biased region" description="Basic and acidic residues" evidence="3">
    <location>
        <begin position="790"/>
        <end position="808"/>
    </location>
</feature>